<keyword evidence="4" id="KW-0456">Lyase</keyword>
<dbReference type="AlphaFoldDB" id="A0AA36E153"/>
<evidence type="ECO:0000259" key="6">
    <source>
        <dbReference type="Pfam" id="PF00113"/>
    </source>
</evidence>
<dbReference type="Pfam" id="PF19036">
    <property type="entry name" value="Fuz_longin_1"/>
    <property type="match status" value="1"/>
</dbReference>
<gene>
    <name evidence="8" type="ORF">LSALG_LOCUS17978</name>
</gene>
<comment type="similarity">
    <text evidence="5">Belongs to the MON1/SAND family.</text>
</comment>
<dbReference type="InterPro" id="IPR043972">
    <property type="entry name" value="FUZ/MON1/HPS1_longin_1"/>
</dbReference>
<dbReference type="Pfam" id="PF00113">
    <property type="entry name" value="Enolase_C"/>
    <property type="match status" value="1"/>
</dbReference>
<evidence type="ECO:0000313" key="8">
    <source>
        <dbReference type="EMBL" id="CAI9278082.1"/>
    </source>
</evidence>
<reference evidence="8" key="1">
    <citation type="submission" date="2023-04" db="EMBL/GenBank/DDBJ databases">
        <authorList>
            <person name="Vijverberg K."/>
            <person name="Xiong W."/>
            <person name="Schranz E."/>
        </authorList>
    </citation>
    <scope>NUCLEOTIDE SEQUENCE</scope>
</reference>
<dbReference type="GO" id="GO:0006623">
    <property type="term" value="P:protein targeting to vacuole"/>
    <property type="evidence" value="ECO:0007669"/>
    <property type="project" value="UniProtKB-UniRule"/>
</dbReference>
<dbReference type="PANTHER" id="PTHR13027:SF15">
    <property type="entry name" value="VACUOLAR FUSION PROTEIN MON1 HOMOLOG"/>
    <property type="match status" value="1"/>
</dbReference>
<dbReference type="GO" id="GO:0006096">
    <property type="term" value="P:glycolytic process"/>
    <property type="evidence" value="ECO:0007669"/>
    <property type="project" value="UniProtKB-KW"/>
</dbReference>
<dbReference type="Proteomes" id="UP001177003">
    <property type="component" value="Chromosome 3"/>
</dbReference>
<dbReference type="Gene3D" id="3.20.20.120">
    <property type="entry name" value="Enolase-like C-terminal domain"/>
    <property type="match status" value="1"/>
</dbReference>
<accession>A0AA36E153</accession>
<evidence type="ECO:0000256" key="2">
    <source>
        <dbReference type="ARBA" id="ARBA00009604"/>
    </source>
</evidence>
<evidence type="ECO:0000256" key="3">
    <source>
        <dbReference type="ARBA" id="ARBA00023152"/>
    </source>
</evidence>
<dbReference type="InterPro" id="IPR004353">
    <property type="entry name" value="Mon1"/>
</dbReference>
<proteinExistence type="inferred from homology"/>
<evidence type="ECO:0000256" key="4">
    <source>
        <dbReference type="ARBA" id="ARBA00023239"/>
    </source>
</evidence>
<dbReference type="InterPro" id="IPR036849">
    <property type="entry name" value="Enolase-like_C_sf"/>
</dbReference>
<dbReference type="SUPFAM" id="SSF51604">
    <property type="entry name" value="Enolase C-terminal domain-like"/>
    <property type="match status" value="1"/>
</dbReference>
<organism evidence="8 9">
    <name type="scientific">Lactuca saligna</name>
    <name type="common">Willowleaf lettuce</name>
    <dbReference type="NCBI Taxonomy" id="75948"/>
    <lineage>
        <taxon>Eukaryota</taxon>
        <taxon>Viridiplantae</taxon>
        <taxon>Streptophyta</taxon>
        <taxon>Embryophyta</taxon>
        <taxon>Tracheophyta</taxon>
        <taxon>Spermatophyta</taxon>
        <taxon>Magnoliopsida</taxon>
        <taxon>eudicotyledons</taxon>
        <taxon>Gunneridae</taxon>
        <taxon>Pentapetalae</taxon>
        <taxon>asterids</taxon>
        <taxon>campanulids</taxon>
        <taxon>Asterales</taxon>
        <taxon>Asteraceae</taxon>
        <taxon>Cichorioideae</taxon>
        <taxon>Cichorieae</taxon>
        <taxon>Lactucinae</taxon>
        <taxon>Lactuca</taxon>
    </lineage>
</organism>
<feature type="domain" description="FUZ/MON1/HPS1 first Longin" evidence="7">
    <location>
        <begin position="172"/>
        <end position="253"/>
    </location>
</feature>
<dbReference type="GO" id="GO:0016192">
    <property type="term" value="P:vesicle-mediated transport"/>
    <property type="evidence" value="ECO:0007669"/>
    <property type="project" value="InterPro"/>
</dbReference>
<dbReference type="GO" id="GO:0016829">
    <property type="term" value="F:lyase activity"/>
    <property type="evidence" value="ECO:0007669"/>
    <property type="project" value="UniProtKB-KW"/>
</dbReference>
<keyword evidence="3" id="KW-0324">Glycolysis</keyword>
<dbReference type="EMBL" id="OX465079">
    <property type="protein sequence ID" value="CAI9278082.1"/>
    <property type="molecule type" value="Genomic_DNA"/>
</dbReference>
<name>A0AA36E153_LACSI</name>
<feature type="domain" description="Enolase C-terminal TIM barrel" evidence="6">
    <location>
        <begin position="123"/>
        <end position="161"/>
    </location>
</feature>
<comment type="similarity">
    <text evidence="2">Belongs to the enolase family.</text>
</comment>
<comment type="pathway">
    <text evidence="1">Carbohydrate degradation; glycolysis; pyruvate from D-glyceraldehyde 3-phosphate: step 4/5.</text>
</comment>
<dbReference type="PANTHER" id="PTHR13027">
    <property type="entry name" value="SAND PROTEIN-RELATED"/>
    <property type="match status" value="1"/>
</dbReference>
<protein>
    <recommendedName>
        <fullName evidence="5">Vacuolar fusion protein MON1 homolog</fullName>
    </recommendedName>
</protein>
<evidence type="ECO:0000259" key="7">
    <source>
        <dbReference type="Pfam" id="PF19036"/>
    </source>
</evidence>
<dbReference type="InterPro" id="IPR020810">
    <property type="entry name" value="Enolase_C"/>
</dbReference>
<comment type="function">
    <text evidence="5">Plays an important role in membrane trafficking through the secretory apparatus.</text>
</comment>
<evidence type="ECO:0000256" key="1">
    <source>
        <dbReference type="ARBA" id="ARBA00005031"/>
    </source>
</evidence>
<keyword evidence="9" id="KW-1185">Reference proteome</keyword>
<evidence type="ECO:0000313" key="9">
    <source>
        <dbReference type="Proteomes" id="UP001177003"/>
    </source>
</evidence>
<evidence type="ECO:0000256" key="5">
    <source>
        <dbReference type="RuleBase" id="RU367048"/>
    </source>
</evidence>
<sequence length="359" mass="40630">MVSTVRLTIPAGGGIPGPPVVVGQYKVNACTQKYKSEDLIAGRVVDGRSPSRSPLRQNRKLDEMYDQLRSEYDSVKRSAIQPANNFFSRGGDSDLFSSPTNMMDNRDQIFSLRGQMSVKAGQQCIEGVKMSKHDGWGVMASHRSGETEDTFIADLSVCLATFGSLNPFFFRGDQIHLIRAGKHQVAFLVKRPIYLVCISCTEEPYESLRSQLELLYGQMVLILTESVSRYFEKNRKFDITPLLGGTDAVFSSLFHSFRNPASFLHAYTYLPLPRATRQTVVAILQDVSDSGVIYSMLMRHLSHSPPYVYQDTMPFLHAYVHYFDDDTHLVLLTSNSDAFFHLKYCRMVKLMRQCKNVKN</sequence>
<dbReference type="PRINTS" id="PR01546">
    <property type="entry name" value="YEAST73DUF"/>
</dbReference>